<evidence type="ECO:0000313" key="6">
    <source>
        <dbReference type="Proteomes" id="UP000596660"/>
    </source>
</evidence>
<keyword evidence="3" id="KW-0949">S-adenosyl-L-methionine</keyword>
<evidence type="ECO:0000256" key="1">
    <source>
        <dbReference type="ARBA" id="ARBA00022603"/>
    </source>
</evidence>
<evidence type="ECO:0000256" key="3">
    <source>
        <dbReference type="ARBA" id="ARBA00022691"/>
    </source>
</evidence>
<evidence type="ECO:0000259" key="4">
    <source>
        <dbReference type="Pfam" id="PF08100"/>
    </source>
</evidence>
<dbReference type="GO" id="GO:0008757">
    <property type="term" value="F:S-adenosylmethionine-dependent methyltransferase activity"/>
    <property type="evidence" value="ECO:0007669"/>
    <property type="project" value="UniProtKB-ARBA"/>
</dbReference>
<keyword evidence="6" id="KW-1185">Reference proteome</keyword>
<dbReference type="GO" id="GO:0046983">
    <property type="term" value="F:protein dimerization activity"/>
    <property type="evidence" value="ECO:0007669"/>
    <property type="project" value="InterPro"/>
</dbReference>
<protein>
    <recommendedName>
        <fullName evidence="4">O-methyltransferase dimerisation domain-containing protein</fullName>
    </recommendedName>
</protein>
<dbReference type="Pfam" id="PF08100">
    <property type="entry name" value="Dimerisation"/>
    <property type="match status" value="1"/>
</dbReference>
<accession>A0A803MHZ1</accession>
<dbReference type="FunFam" id="1.10.10.10:FF:000213">
    <property type="entry name" value="Coniferyl alcohol 9-O-methyltransferase"/>
    <property type="match status" value="1"/>
</dbReference>
<dbReference type="AlphaFoldDB" id="A0A803MHZ1"/>
<dbReference type="GeneID" id="110690817"/>
<dbReference type="PANTHER" id="PTHR11746">
    <property type="entry name" value="O-METHYLTRANSFERASE"/>
    <property type="match status" value="1"/>
</dbReference>
<dbReference type="Gramene" id="AUR62029739-RA">
    <property type="protein sequence ID" value="AUR62029739-RA:cds"/>
    <property type="gene ID" value="AUR62029739"/>
</dbReference>
<sequence length="196" mass="22083">MDLMSVANEPAKELLGAQTHVWNHTFSYLTPMALKCALQLGIPDGIRNHGKPMTLGELAISLCLHPSKAHSLGRLMRLLVHSNFFSKQELSSGEEAFDLTINSQLLFKDHPLTLAPFVLMELDPILVESSYNFATWFQSDDDTPFHIAHKKSIWEYASSVPEFNKLFNNAMSSDTQFVVSLLMSDIEFKGLLERVE</sequence>
<dbReference type="Gene3D" id="1.10.10.10">
    <property type="entry name" value="Winged helix-like DNA-binding domain superfamily/Winged helix DNA-binding domain"/>
    <property type="match status" value="1"/>
</dbReference>
<dbReference type="Proteomes" id="UP000596660">
    <property type="component" value="Unplaced"/>
</dbReference>
<dbReference type="InterPro" id="IPR036388">
    <property type="entry name" value="WH-like_DNA-bd_sf"/>
</dbReference>
<gene>
    <name evidence="5" type="primary">LOC110690817</name>
</gene>
<dbReference type="RefSeq" id="XP_021723394.1">
    <property type="nucleotide sequence ID" value="XM_021867702.1"/>
</dbReference>
<evidence type="ECO:0000313" key="5">
    <source>
        <dbReference type="EnsemblPlants" id="AUR62029739-RA:cds"/>
    </source>
</evidence>
<dbReference type="InterPro" id="IPR016461">
    <property type="entry name" value="COMT-like"/>
</dbReference>
<dbReference type="OrthoDB" id="2410195at2759"/>
<dbReference type="EnsemblPlants" id="AUR62029739-RA">
    <property type="protein sequence ID" value="AUR62029739-RA:cds"/>
    <property type="gene ID" value="AUR62029739"/>
</dbReference>
<dbReference type="OMA" id="VSAWEMT"/>
<dbReference type="GO" id="GO:0032259">
    <property type="term" value="P:methylation"/>
    <property type="evidence" value="ECO:0007669"/>
    <property type="project" value="UniProtKB-KW"/>
</dbReference>
<proteinExistence type="predicted"/>
<evidence type="ECO:0000256" key="2">
    <source>
        <dbReference type="ARBA" id="ARBA00022679"/>
    </source>
</evidence>
<name>A0A803MHZ1_CHEQI</name>
<dbReference type="InterPro" id="IPR029063">
    <property type="entry name" value="SAM-dependent_MTases_sf"/>
</dbReference>
<feature type="domain" description="O-methyltransferase dimerisation" evidence="4">
    <location>
        <begin position="22"/>
        <end position="108"/>
    </location>
</feature>
<dbReference type="Gene3D" id="3.40.50.150">
    <property type="entry name" value="Vaccinia Virus protein VP39"/>
    <property type="match status" value="1"/>
</dbReference>
<dbReference type="InterPro" id="IPR012967">
    <property type="entry name" value="COMT_dimerisation"/>
</dbReference>
<keyword evidence="1" id="KW-0489">Methyltransferase</keyword>
<reference evidence="5" key="2">
    <citation type="submission" date="2021-03" db="UniProtKB">
        <authorList>
            <consortium name="EnsemblPlants"/>
        </authorList>
    </citation>
    <scope>IDENTIFICATION</scope>
</reference>
<dbReference type="KEGG" id="cqi:110690817"/>
<reference evidence="5" key="1">
    <citation type="journal article" date="2017" name="Nature">
        <title>The genome of Chenopodium quinoa.</title>
        <authorList>
            <person name="Jarvis D.E."/>
            <person name="Ho Y.S."/>
            <person name="Lightfoot D.J."/>
            <person name="Schmoeckel S.M."/>
            <person name="Li B."/>
            <person name="Borm T.J.A."/>
            <person name="Ohyanagi H."/>
            <person name="Mineta K."/>
            <person name="Michell C.T."/>
            <person name="Saber N."/>
            <person name="Kharbatia N.M."/>
            <person name="Rupper R.R."/>
            <person name="Sharp A.R."/>
            <person name="Dally N."/>
            <person name="Boughton B.A."/>
            <person name="Woo Y.H."/>
            <person name="Gao G."/>
            <person name="Schijlen E.G.W.M."/>
            <person name="Guo X."/>
            <person name="Momin A.A."/>
            <person name="Negrao S."/>
            <person name="Al-Babili S."/>
            <person name="Gehring C."/>
            <person name="Roessner U."/>
            <person name="Jung C."/>
            <person name="Murphy K."/>
            <person name="Arold S.T."/>
            <person name="Gojobori T."/>
            <person name="van der Linden C.G."/>
            <person name="van Loo E.N."/>
            <person name="Jellen E.N."/>
            <person name="Maughan P.J."/>
            <person name="Tester M."/>
        </authorList>
    </citation>
    <scope>NUCLEOTIDE SEQUENCE [LARGE SCALE GENOMIC DNA]</scope>
    <source>
        <strain evidence="5">cv. PI 614886</strain>
    </source>
</reference>
<dbReference type="SUPFAM" id="SSF46785">
    <property type="entry name" value="Winged helix' DNA-binding domain"/>
    <property type="match status" value="1"/>
</dbReference>
<organism evidence="5 6">
    <name type="scientific">Chenopodium quinoa</name>
    <name type="common">Quinoa</name>
    <dbReference type="NCBI Taxonomy" id="63459"/>
    <lineage>
        <taxon>Eukaryota</taxon>
        <taxon>Viridiplantae</taxon>
        <taxon>Streptophyta</taxon>
        <taxon>Embryophyta</taxon>
        <taxon>Tracheophyta</taxon>
        <taxon>Spermatophyta</taxon>
        <taxon>Magnoliopsida</taxon>
        <taxon>eudicotyledons</taxon>
        <taxon>Gunneridae</taxon>
        <taxon>Pentapetalae</taxon>
        <taxon>Caryophyllales</taxon>
        <taxon>Chenopodiaceae</taxon>
        <taxon>Chenopodioideae</taxon>
        <taxon>Atripliceae</taxon>
        <taxon>Chenopodium</taxon>
    </lineage>
</organism>
<keyword evidence="2" id="KW-0808">Transferase</keyword>
<dbReference type="SUPFAM" id="SSF53335">
    <property type="entry name" value="S-adenosyl-L-methionine-dependent methyltransferases"/>
    <property type="match status" value="1"/>
</dbReference>
<dbReference type="InterPro" id="IPR036390">
    <property type="entry name" value="WH_DNA-bd_sf"/>
</dbReference>
<dbReference type="PROSITE" id="PS51683">
    <property type="entry name" value="SAM_OMT_II"/>
    <property type="match status" value="1"/>
</dbReference>